<dbReference type="CDD" id="cd03801">
    <property type="entry name" value="GT4_PimA-like"/>
    <property type="match status" value="1"/>
</dbReference>
<evidence type="ECO:0000256" key="2">
    <source>
        <dbReference type="ARBA" id="ARBA00022679"/>
    </source>
</evidence>
<dbReference type="PANTHER" id="PTHR45947">
    <property type="entry name" value="SULFOQUINOVOSYL TRANSFERASE SQD2"/>
    <property type="match status" value="1"/>
</dbReference>
<dbReference type="Gene3D" id="3.40.50.2000">
    <property type="entry name" value="Glycogen Phosphorylase B"/>
    <property type="match status" value="2"/>
</dbReference>
<evidence type="ECO:0000313" key="5">
    <source>
        <dbReference type="EMBL" id="GAA0958490.1"/>
    </source>
</evidence>
<gene>
    <name evidence="5" type="ORF">GCM10009554_70780</name>
</gene>
<dbReference type="SUPFAM" id="SSF53756">
    <property type="entry name" value="UDP-Glycosyltransferase/glycogen phosphorylase"/>
    <property type="match status" value="1"/>
</dbReference>
<dbReference type="PANTHER" id="PTHR45947:SF3">
    <property type="entry name" value="SULFOQUINOVOSYL TRANSFERASE SQD2"/>
    <property type="match status" value="1"/>
</dbReference>
<comment type="caution">
    <text evidence="5">The sequence shown here is derived from an EMBL/GenBank/DDBJ whole genome shotgun (WGS) entry which is preliminary data.</text>
</comment>
<evidence type="ECO:0000259" key="3">
    <source>
        <dbReference type="Pfam" id="PF00534"/>
    </source>
</evidence>
<dbReference type="InterPro" id="IPR028098">
    <property type="entry name" value="Glyco_trans_4-like_N"/>
</dbReference>
<sequence length="373" mass="40247">MTVLVVTNDFPPRQGGIETFVRSLCSELPDLVVLTSRMAGCSEYDAGLPFPVVRDRTSMLLPTPRVTRSAVRMMREYGADRVVFGAAAPLGLMGPALRRAGARRIVALTHGHETWWAGTPGTRQALRRIGDAADTLTSVSGWCEEQIAPALSADAAARMRRLTPGVDTSRFFPDCGGEQVRKGLGLEDVPVVACVSRLVARKGQDTLIQAWPRVLAGVPEAVLLLVGGGPDRDRLEDLARQTGVAHAVRFTGAVPWEDIPPYVDAADIFAMPCRTRRFGLEPEALGIVTLEASATAKPVIVGDSGGAPDTVRHGETGYLVDPYNPIATALRITELLTNPTRAKAMGKAGRDWVQAEWTWPRSGQLLRSLLDLR</sequence>
<evidence type="ECO:0000259" key="4">
    <source>
        <dbReference type="Pfam" id="PF13439"/>
    </source>
</evidence>
<protein>
    <submittedName>
        <fullName evidence="5">Glycosyltransferase family 4 protein</fullName>
    </submittedName>
</protein>
<organism evidence="5 6">
    <name type="scientific">Kribbella koreensis</name>
    <dbReference type="NCBI Taxonomy" id="57909"/>
    <lineage>
        <taxon>Bacteria</taxon>
        <taxon>Bacillati</taxon>
        <taxon>Actinomycetota</taxon>
        <taxon>Actinomycetes</taxon>
        <taxon>Propionibacteriales</taxon>
        <taxon>Kribbellaceae</taxon>
        <taxon>Kribbella</taxon>
    </lineage>
</organism>
<dbReference type="RefSeq" id="WP_343980729.1">
    <property type="nucleotide sequence ID" value="NZ_BAAAHK010000020.1"/>
</dbReference>
<proteinExistence type="predicted"/>
<evidence type="ECO:0000256" key="1">
    <source>
        <dbReference type="ARBA" id="ARBA00022676"/>
    </source>
</evidence>
<dbReference type="Proteomes" id="UP001500542">
    <property type="component" value="Unassembled WGS sequence"/>
</dbReference>
<reference evidence="5 6" key="1">
    <citation type="journal article" date="2019" name="Int. J. Syst. Evol. Microbiol.">
        <title>The Global Catalogue of Microorganisms (GCM) 10K type strain sequencing project: providing services to taxonomists for standard genome sequencing and annotation.</title>
        <authorList>
            <consortium name="The Broad Institute Genomics Platform"/>
            <consortium name="The Broad Institute Genome Sequencing Center for Infectious Disease"/>
            <person name="Wu L."/>
            <person name="Ma J."/>
        </authorList>
    </citation>
    <scope>NUCLEOTIDE SEQUENCE [LARGE SCALE GENOMIC DNA]</scope>
    <source>
        <strain evidence="5 6">JCM 10977</strain>
    </source>
</reference>
<dbReference type="Pfam" id="PF13439">
    <property type="entry name" value="Glyco_transf_4"/>
    <property type="match status" value="1"/>
</dbReference>
<keyword evidence="6" id="KW-1185">Reference proteome</keyword>
<feature type="domain" description="Glycosyltransferase subfamily 4-like N-terminal" evidence="4">
    <location>
        <begin position="15"/>
        <end position="170"/>
    </location>
</feature>
<dbReference type="InterPro" id="IPR001296">
    <property type="entry name" value="Glyco_trans_1"/>
</dbReference>
<keyword evidence="2" id="KW-0808">Transferase</keyword>
<keyword evidence="1" id="KW-0328">Glycosyltransferase</keyword>
<evidence type="ECO:0000313" key="6">
    <source>
        <dbReference type="Proteomes" id="UP001500542"/>
    </source>
</evidence>
<dbReference type="InterPro" id="IPR050194">
    <property type="entry name" value="Glycosyltransferase_grp1"/>
</dbReference>
<dbReference type="Pfam" id="PF00534">
    <property type="entry name" value="Glycos_transf_1"/>
    <property type="match status" value="1"/>
</dbReference>
<name>A0ABN1RJJ5_9ACTN</name>
<accession>A0ABN1RJJ5</accession>
<feature type="domain" description="Glycosyl transferase family 1" evidence="3">
    <location>
        <begin position="181"/>
        <end position="352"/>
    </location>
</feature>
<dbReference type="EMBL" id="BAAAHK010000020">
    <property type="protein sequence ID" value="GAA0958490.1"/>
    <property type="molecule type" value="Genomic_DNA"/>
</dbReference>